<name>A0ABQ3DB53_9ACTN</name>
<dbReference type="Proteomes" id="UP000653644">
    <property type="component" value="Unassembled WGS sequence"/>
</dbReference>
<dbReference type="RefSeq" id="WP_189894629.1">
    <property type="nucleotide sequence ID" value="NZ_BMVN01000066.1"/>
</dbReference>
<evidence type="ECO:0000313" key="3">
    <source>
        <dbReference type="Proteomes" id="UP000653644"/>
    </source>
</evidence>
<organism evidence="2 3">
    <name type="scientific">Streptomyces canarius</name>
    <dbReference type="NCBI Taxonomy" id="285453"/>
    <lineage>
        <taxon>Bacteria</taxon>
        <taxon>Bacillati</taxon>
        <taxon>Actinomycetota</taxon>
        <taxon>Actinomycetes</taxon>
        <taxon>Kitasatosporales</taxon>
        <taxon>Streptomycetaceae</taxon>
        <taxon>Streptomyces</taxon>
    </lineage>
</organism>
<gene>
    <name evidence="2" type="ORF">GCM10010345_85490</name>
</gene>
<dbReference type="EMBL" id="BMVN01000066">
    <property type="protein sequence ID" value="GHA68756.1"/>
    <property type="molecule type" value="Genomic_DNA"/>
</dbReference>
<accession>A0ABQ3DB53</accession>
<proteinExistence type="predicted"/>
<reference evidence="3" key="1">
    <citation type="journal article" date="2019" name="Int. J. Syst. Evol. Microbiol.">
        <title>The Global Catalogue of Microorganisms (GCM) 10K type strain sequencing project: providing services to taxonomists for standard genome sequencing and annotation.</title>
        <authorList>
            <consortium name="The Broad Institute Genomics Platform"/>
            <consortium name="The Broad Institute Genome Sequencing Center for Infectious Disease"/>
            <person name="Wu L."/>
            <person name="Ma J."/>
        </authorList>
    </citation>
    <scope>NUCLEOTIDE SEQUENCE [LARGE SCALE GENOMIC DNA]</scope>
    <source>
        <strain evidence="3">JCM 4733</strain>
    </source>
</reference>
<feature type="region of interest" description="Disordered" evidence="1">
    <location>
        <begin position="34"/>
        <end position="54"/>
    </location>
</feature>
<sequence length="54" mass="6037">MRFDADTGRLDAAPDAPAYGTKLRWSAPKLVAAPDEKVRGANVRPRRTSRHPHR</sequence>
<evidence type="ECO:0000256" key="1">
    <source>
        <dbReference type="SAM" id="MobiDB-lite"/>
    </source>
</evidence>
<evidence type="ECO:0000313" key="2">
    <source>
        <dbReference type="EMBL" id="GHA68756.1"/>
    </source>
</evidence>
<keyword evidence="3" id="KW-1185">Reference proteome</keyword>
<feature type="compositionally biased region" description="Basic residues" evidence="1">
    <location>
        <begin position="44"/>
        <end position="54"/>
    </location>
</feature>
<comment type="caution">
    <text evidence="2">The sequence shown here is derived from an EMBL/GenBank/DDBJ whole genome shotgun (WGS) entry which is preliminary data.</text>
</comment>
<feature type="region of interest" description="Disordered" evidence="1">
    <location>
        <begin position="1"/>
        <end position="20"/>
    </location>
</feature>
<protein>
    <submittedName>
        <fullName evidence="2">Uncharacterized protein</fullName>
    </submittedName>
</protein>